<dbReference type="EMBL" id="CP059732">
    <property type="protein sequence ID" value="QMW02406.1"/>
    <property type="molecule type" value="Genomic_DNA"/>
</dbReference>
<proteinExistence type="predicted"/>
<gene>
    <name evidence="1" type="ORF">H3H32_31575</name>
</gene>
<evidence type="ECO:0000313" key="2">
    <source>
        <dbReference type="Proteomes" id="UP000515369"/>
    </source>
</evidence>
<evidence type="ECO:0008006" key="3">
    <source>
        <dbReference type="Google" id="ProtNLM"/>
    </source>
</evidence>
<sequence>MRLTLNPLSSWLLIFTISLLSLTGCKKTESIPAPDPNLASAISGRYIVTTITASGSTQPISIVNGLVVIVPTGTALDVVNVTLSYMTASASGSTAFSELKTLSLQRSGNAIDLYSGTTKVGSWTSTSLTFTNYPFNNSTVSFTATKE</sequence>
<protein>
    <recommendedName>
        <fullName evidence="3">Lipocalin-like domain-containing protein</fullName>
    </recommendedName>
</protein>
<dbReference type="KEGG" id="sfol:H3H32_31575"/>
<name>A0A7G5GU64_9BACT</name>
<dbReference type="AlphaFoldDB" id="A0A7G5GU64"/>
<accession>A0A7G5GU64</accession>
<dbReference type="PROSITE" id="PS51257">
    <property type="entry name" value="PROKAR_LIPOPROTEIN"/>
    <property type="match status" value="1"/>
</dbReference>
<evidence type="ECO:0000313" key="1">
    <source>
        <dbReference type="EMBL" id="QMW02406.1"/>
    </source>
</evidence>
<dbReference type="Proteomes" id="UP000515369">
    <property type="component" value="Chromosome"/>
</dbReference>
<dbReference type="RefSeq" id="WP_182459714.1">
    <property type="nucleotide sequence ID" value="NZ_CP059732.1"/>
</dbReference>
<keyword evidence="2" id="KW-1185">Reference proteome</keyword>
<reference evidence="1 2" key="1">
    <citation type="submission" date="2020-07" db="EMBL/GenBank/DDBJ databases">
        <title>Spirosoma foliorum sp. nov., isolated from the leaves on the Nejang mountain Korea, Republic of.</title>
        <authorList>
            <person name="Ho H."/>
            <person name="Lee Y.-J."/>
            <person name="Nurcahyanto D.-A."/>
            <person name="Kim S.-G."/>
        </authorList>
    </citation>
    <scope>NUCLEOTIDE SEQUENCE [LARGE SCALE GENOMIC DNA]</scope>
    <source>
        <strain evidence="1 2">PL0136</strain>
    </source>
</reference>
<organism evidence="1 2">
    <name type="scientific">Spirosoma foliorum</name>
    <dbReference type="NCBI Taxonomy" id="2710596"/>
    <lineage>
        <taxon>Bacteria</taxon>
        <taxon>Pseudomonadati</taxon>
        <taxon>Bacteroidota</taxon>
        <taxon>Cytophagia</taxon>
        <taxon>Cytophagales</taxon>
        <taxon>Cytophagaceae</taxon>
        <taxon>Spirosoma</taxon>
    </lineage>
</organism>